<evidence type="ECO:0000313" key="3">
    <source>
        <dbReference type="EMBL" id="OSC99732.1"/>
    </source>
</evidence>
<dbReference type="AlphaFoldDB" id="A0A1Y2I6K3"/>
<dbReference type="Proteomes" id="UP000193067">
    <property type="component" value="Unassembled WGS sequence"/>
</dbReference>
<name>A0A1Y2I6K3_TRAC3</name>
<dbReference type="EMBL" id="KZ084125">
    <property type="protein sequence ID" value="OSC99732.1"/>
    <property type="molecule type" value="Genomic_DNA"/>
</dbReference>
<evidence type="ECO:0000256" key="1">
    <source>
        <dbReference type="SAM" id="MobiDB-lite"/>
    </source>
</evidence>
<feature type="region of interest" description="Disordered" evidence="1">
    <location>
        <begin position="1"/>
        <end position="42"/>
    </location>
</feature>
<organism evidence="2 4">
    <name type="scientific">Trametes coccinea (strain BRFM310)</name>
    <name type="common">Pycnoporus coccineus</name>
    <dbReference type="NCBI Taxonomy" id="1353009"/>
    <lineage>
        <taxon>Eukaryota</taxon>
        <taxon>Fungi</taxon>
        <taxon>Dikarya</taxon>
        <taxon>Basidiomycota</taxon>
        <taxon>Agaricomycotina</taxon>
        <taxon>Agaricomycetes</taxon>
        <taxon>Polyporales</taxon>
        <taxon>Polyporaceae</taxon>
        <taxon>Trametes</taxon>
    </lineage>
</organism>
<proteinExistence type="predicted"/>
<evidence type="ECO:0000313" key="4">
    <source>
        <dbReference type="Proteomes" id="UP000193067"/>
    </source>
</evidence>
<protein>
    <submittedName>
        <fullName evidence="2">Uncharacterized protein</fullName>
    </submittedName>
</protein>
<keyword evidence="4" id="KW-1185">Reference proteome</keyword>
<evidence type="ECO:0000313" key="2">
    <source>
        <dbReference type="EMBL" id="OSC96273.1"/>
    </source>
</evidence>
<dbReference type="EMBL" id="KZ084198">
    <property type="protein sequence ID" value="OSC96273.1"/>
    <property type="molecule type" value="Genomic_DNA"/>
</dbReference>
<sequence length="139" mass="15597">MCRRAIRRNSRSCSRRHALETAAKHPDPGLSRPSDAGKSTSRQTCRFTLASRSLEWRWAARIRLAMYSAPCPNGERVDHGRTATSSRASANDLIHGRKWQSRYLEVGSALPCKRILKTTTTTTFNGQGRLCDTRSHVQA</sequence>
<feature type="compositionally biased region" description="Basic and acidic residues" evidence="1">
    <location>
        <begin position="17"/>
        <end position="27"/>
    </location>
</feature>
<reference evidence="2 4" key="1">
    <citation type="journal article" date="2015" name="Biotechnol. Biofuels">
        <title>Enhanced degradation of softwood versus hardwood by the white-rot fungus Pycnoporus coccineus.</title>
        <authorList>
            <person name="Couturier M."/>
            <person name="Navarro D."/>
            <person name="Chevret D."/>
            <person name="Henrissat B."/>
            <person name="Piumi F."/>
            <person name="Ruiz-Duenas F.J."/>
            <person name="Martinez A.T."/>
            <person name="Grigoriev I.V."/>
            <person name="Riley R."/>
            <person name="Lipzen A."/>
            <person name="Berrin J.G."/>
            <person name="Master E.R."/>
            <person name="Rosso M.N."/>
        </authorList>
    </citation>
    <scope>NUCLEOTIDE SEQUENCE [LARGE SCALE GENOMIC DNA]</scope>
    <source>
        <strain evidence="2 4">BRFM310</strain>
    </source>
</reference>
<accession>A0A1Y2I6K3</accession>
<gene>
    <name evidence="2" type="ORF">PYCCODRAFT_123421</name>
    <name evidence="3" type="ORF">PYCCODRAFT_805528</name>
</gene>
<feature type="compositionally biased region" description="Basic residues" evidence="1">
    <location>
        <begin position="1"/>
        <end position="16"/>
    </location>
</feature>